<name>G5J0F5_CROWT</name>
<dbReference type="InterPro" id="IPR036388">
    <property type="entry name" value="WH-like_DNA-bd_sf"/>
</dbReference>
<protein>
    <submittedName>
        <fullName evidence="2">Uncharacterized protein</fullName>
    </submittedName>
</protein>
<dbReference type="RefSeq" id="WP_007309502.1">
    <property type="nucleotide sequence ID" value="NZ_AESD01000159.1"/>
</dbReference>
<dbReference type="InterPro" id="IPR036390">
    <property type="entry name" value="WH_DNA-bd_sf"/>
</dbReference>
<feature type="region of interest" description="Disordered" evidence="1">
    <location>
        <begin position="1"/>
        <end position="20"/>
    </location>
</feature>
<dbReference type="SUPFAM" id="SSF46785">
    <property type="entry name" value="Winged helix' DNA-binding domain"/>
    <property type="match status" value="1"/>
</dbReference>
<dbReference type="GeneID" id="88764861"/>
<reference evidence="2 3" key="1">
    <citation type="journal article" date="2011" name="Front. Microbiol.">
        <title>Two Strains of Crocosphaera watsonii with Highly Conserved Genomes are Distinguished by Strain-Specific Features.</title>
        <authorList>
            <person name="Bench S.R."/>
            <person name="Ilikchyan I.N."/>
            <person name="Tripp H.J."/>
            <person name="Zehr J.P."/>
        </authorList>
    </citation>
    <scope>NUCLEOTIDE SEQUENCE [LARGE SCALE GENOMIC DNA]</scope>
    <source>
        <strain evidence="2 3">WH 0003</strain>
    </source>
</reference>
<dbReference type="EMBL" id="AESD01000159">
    <property type="protein sequence ID" value="EHJ14331.1"/>
    <property type="molecule type" value="Genomic_DNA"/>
</dbReference>
<evidence type="ECO:0000313" key="2">
    <source>
        <dbReference type="EMBL" id="EHJ14331.1"/>
    </source>
</evidence>
<evidence type="ECO:0000313" key="3">
    <source>
        <dbReference type="Proteomes" id="UP000003477"/>
    </source>
</evidence>
<gene>
    <name evidence="2" type="ORF">CWATWH0003_0991</name>
</gene>
<dbReference type="PATRIC" id="fig|423471.3.peg.914"/>
<dbReference type="Gene3D" id="1.10.10.10">
    <property type="entry name" value="Winged helix-like DNA-binding domain superfamily/Winged helix DNA-binding domain"/>
    <property type="match status" value="1"/>
</dbReference>
<dbReference type="AlphaFoldDB" id="G5J0F5"/>
<organism evidence="2 3">
    <name type="scientific">Crocosphaera watsonii WH 0003</name>
    <dbReference type="NCBI Taxonomy" id="423471"/>
    <lineage>
        <taxon>Bacteria</taxon>
        <taxon>Bacillati</taxon>
        <taxon>Cyanobacteriota</taxon>
        <taxon>Cyanophyceae</taxon>
        <taxon>Oscillatoriophycideae</taxon>
        <taxon>Chroococcales</taxon>
        <taxon>Aphanothecaceae</taxon>
        <taxon>Crocosphaera</taxon>
    </lineage>
</organism>
<sequence length="112" mass="12806">MAKFSKDKSSGSSGLSFRELQKLPKEEQHLINWIRRNNKPSLLDIAIHLCQDEETALNSLQPLLEKGFIEETIVGEDRYYRVTYPPKKGQSLFKKLADKKKAKQASLDSPTD</sequence>
<accession>G5J0F5</accession>
<proteinExistence type="predicted"/>
<evidence type="ECO:0000256" key="1">
    <source>
        <dbReference type="SAM" id="MobiDB-lite"/>
    </source>
</evidence>
<comment type="caution">
    <text evidence="2">The sequence shown here is derived from an EMBL/GenBank/DDBJ whole genome shotgun (WGS) entry which is preliminary data.</text>
</comment>
<dbReference type="Proteomes" id="UP000003477">
    <property type="component" value="Unassembled WGS sequence"/>
</dbReference>